<dbReference type="KEGG" id="vg:77947924"/>
<name>A0A889IQQ0_9CAUD</name>
<dbReference type="GeneID" id="77947924"/>
<evidence type="ECO:0000313" key="3">
    <source>
        <dbReference type="Proteomes" id="UP000610026"/>
    </source>
</evidence>
<keyword evidence="1" id="KW-1133">Transmembrane helix</keyword>
<feature type="transmembrane region" description="Helical" evidence="1">
    <location>
        <begin position="20"/>
        <end position="40"/>
    </location>
</feature>
<dbReference type="RefSeq" id="YP_010671670.1">
    <property type="nucleotide sequence ID" value="NC_070969.1"/>
</dbReference>
<organism evidence="2 3">
    <name type="scientific">Pseudomonas phage Itty13</name>
    <dbReference type="NCBI Taxonomy" id="2805750"/>
    <lineage>
        <taxon>Viruses</taxon>
        <taxon>Duplodnaviria</taxon>
        <taxon>Heunggongvirae</taxon>
        <taxon>Uroviricota</taxon>
        <taxon>Caudoviricetes</taxon>
        <taxon>Ittyvirus</taxon>
        <taxon>Ittyvirus itty13</taxon>
    </lineage>
</organism>
<dbReference type="EMBL" id="MW460249">
    <property type="protein sequence ID" value="QRE00657.1"/>
    <property type="molecule type" value="Genomic_DNA"/>
</dbReference>
<sequence>MNDGRSTNCKVGFRSAETWGIVGVLFAAGVAIGLPLGMMWERGSAEQRITALNAAYAEALAAKDESIHICIAKATEAANKAETAVEKATEQAK</sequence>
<accession>A0A889IQQ0</accession>
<dbReference type="Proteomes" id="UP000610026">
    <property type="component" value="Segment"/>
</dbReference>
<proteinExistence type="predicted"/>
<keyword evidence="3" id="KW-1185">Reference proteome</keyword>
<keyword evidence="1" id="KW-0472">Membrane</keyword>
<reference evidence="2" key="1">
    <citation type="submission" date="2021-01" db="EMBL/GenBank/DDBJ databases">
        <authorList>
            <person name="Ben Porat S."/>
            <person name="Alkalay-Oren S."/>
            <person name="Coppenhagen-Glazer S."/>
            <person name="Hazan R."/>
        </authorList>
    </citation>
    <scope>NUCLEOTIDE SEQUENCE</scope>
</reference>
<protein>
    <submittedName>
        <fullName evidence="2">Uncharacterized protein</fullName>
    </submittedName>
</protein>
<evidence type="ECO:0000313" key="2">
    <source>
        <dbReference type="EMBL" id="QRE00657.1"/>
    </source>
</evidence>
<keyword evidence="1" id="KW-0812">Transmembrane</keyword>
<evidence type="ECO:0000256" key="1">
    <source>
        <dbReference type="SAM" id="Phobius"/>
    </source>
</evidence>